<reference evidence="2 3" key="1">
    <citation type="submission" date="2019-11" db="EMBL/GenBank/DDBJ databases">
        <title>Whole genome sequence of Oryza granulata.</title>
        <authorList>
            <person name="Li W."/>
        </authorList>
    </citation>
    <scope>NUCLEOTIDE SEQUENCE [LARGE SCALE GENOMIC DNA]</scope>
    <source>
        <strain evidence="3">cv. Menghai</strain>
        <tissue evidence="2">Leaf</tissue>
    </source>
</reference>
<dbReference type="Proteomes" id="UP000479710">
    <property type="component" value="Unassembled WGS sequence"/>
</dbReference>
<sequence length="98" mass="10339">MARTGGGIGGLTCGREGRGGRSEQRMLPPEREDLGEGWIGSGVAAPPCSGPGVASCLLCSVTTSTRRWKRQDGSRGRGLPFPLRKFIGCNYTSNIQSI</sequence>
<gene>
    <name evidence="2" type="ORF">E2562_019235</name>
</gene>
<feature type="region of interest" description="Disordered" evidence="1">
    <location>
        <begin position="1"/>
        <end position="38"/>
    </location>
</feature>
<feature type="compositionally biased region" description="Basic and acidic residues" evidence="1">
    <location>
        <begin position="15"/>
        <end position="34"/>
    </location>
</feature>
<dbReference type="AlphaFoldDB" id="A0A6G1FA20"/>
<comment type="caution">
    <text evidence="2">The sequence shown here is derived from an EMBL/GenBank/DDBJ whole genome shotgun (WGS) entry which is preliminary data.</text>
</comment>
<keyword evidence="3" id="KW-1185">Reference proteome</keyword>
<evidence type="ECO:0000313" key="3">
    <source>
        <dbReference type="Proteomes" id="UP000479710"/>
    </source>
</evidence>
<protein>
    <submittedName>
        <fullName evidence="2">Uncharacterized protein</fullName>
    </submittedName>
</protein>
<organism evidence="2 3">
    <name type="scientific">Oryza meyeriana var. granulata</name>
    <dbReference type="NCBI Taxonomy" id="110450"/>
    <lineage>
        <taxon>Eukaryota</taxon>
        <taxon>Viridiplantae</taxon>
        <taxon>Streptophyta</taxon>
        <taxon>Embryophyta</taxon>
        <taxon>Tracheophyta</taxon>
        <taxon>Spermatophyta</taxon>
        <taxon>Magnoliopsida</taxon>
        <taxon>Liliopsida</taxon>
        <taxon>Poales</taxon>
        <taxon>Poaceae</taxon>
        <taxon>BOP clade</taxon>
        <taxon>Oryzoideae</taxon>
        <taxon>Oryzeae</taxon>
        <taxon>Oryzinae</taxon>
        <taxon>Oryza</taxon>
        <taxon>Oryza meyeriana</taxon>
    </lineage>
</organism>
<dbReference type="EMBL" id="SPHZ02000001">
    <property type="protein sequence ID" value="KAF0933767.1"/>
    <property type="molecule type" value="Genomic_DNA"/>
</dbReference>
<accession>A0A6G1FA20</accession>
<feature type="compositionally biased region" description="Gly residues" evidence="1">
    <location>
        <begin position="1"/>
        <end position="12"/>
    </location>
</feature>
<name>A0A6G1FA20_9ORYZ</name>
<evidence type="ECO:0000313" key="2">
    <source>
        <dbReference type="EMBL" id="KAF0933767.1"/>
    </source>
</evidence>
<proteinExistence type="predicted"/>
<evidence type="ECO:0000256" key="1">
    <source>
        <dbReference type="SAM" id="MobiDB-lite"/>
    </source>
</evidence>